<name>A0ABS1EGD6_9BURK</name>
<proteinExistence type="predicted"/>
<reference evidence="1 2" key="1">
    <citation type="submission" date="2020-12" db="EMBL/GenBank/DDBJ databases">
        <authorList>
            <person name="Lu T."/>
            <person name="Wang Q."/>
            <person name="Han X."/>
        </authorList>
    </citation>
    <scope>NUCLEOTIDE SEQUENCE [LARGE SCALE GENOMIC DNA]</scope>
    <source>
        <strain evidence="1 2">WQ 585</strain>
    </source>
</reference>
<dbReference type="RefSeq" id="WP_200238156.1">
    <property type="nucleotide sequence ID" value="NZ_JAENGP010000015.1"/>
</dbReference>
<evidence type="ECO:0000313" key="1">
    <source>
        <dbReference type="EMBL" id="MBK1782082.1"/>
    </source>
</evidence>
<protein>
    <submittedName>
        <fullName evidence="1">Uncharacterized protein</fullName>
    </submittedName>
</protein>
<gene>
    <name evidence="1" type="ORF">JHL22_12750</name>
</gene>
<comment type="caution">
    <text evidence="1">The sequence shown here is derived from an EMBL/GenBank/DDBJ whole genome shotgun (WGS) entry which is preliminary data.</text>
</comment>
<dbReference type="EMBL" id="JAENGP010000015">
    <property type="protein sequence ID" value="MBK1782082.1"/>
    <property type="molecule type" value="Genomic_DNA"/>
</dbReference>
<keyword evidence="2" id="KW-1185">Reference proteome</keyword>
<sequence length="72" mass="8342">MYRVIKPEDFKNYNGKRVLADNGKQGMRADEGMGSTTERQQGNIAQAIYENCQNLDNEQLDDIIKWVKLYKS</sequence>
<dbReference type="Proteomes" id="UP000635316">
    <property type="component" value="Unassembled WGS sequence"/>
</dbReference>
<evidence type="ECO:0000313" key="2">
    <source>
        <dbReference type="Proteomes" id="UP000635316"/>
    </source>
</evidence>
<accession>A0ABS1EGD6</accession>
<organism evidence="1 2">
    <name type="scientific">Advenella mandrilli</name>
    <dbReference type="NCBI Taxonomy" id="2800330"/>
    <lineage>
        <taxon>Bacteria</taxon>
        <taxon>Pseudomonadati</taxon>
        <taxon>Pseudomonadota</taxon>
        <taxon>Betaproteobacteria</taxon>
        <taxon>Burkholderiales</taxon>
        <taxon>Alcaligenaceae</taxon>
    </lineage>
</organism>